<feature type="compositionally biased region" description="Low complexity" evidence="6">
    <location>
        <begin position="64"/>
        <end position="74"/>
    </location>
</feature>
<feature type="domain" description="BHLH" evidence="7">
    <location>
        <begin position="191"/>
        <end position="243"/>
    </location>
</feature>
<proteinExistence type="predicted"/>
<dbReference type="PANTHER" id="PTHR11969">
    <property type="entry name" value="MAX DIMERIZATION, MAD"/>
    <property type="match status" value="1"/>
</dbReference>
<dbReference type="WBParaSite" id="nRc.2.0.1.t31723-RA">
    <property type="protein sequence ID" value="nRc.2.0.1.t31723-RA"/>
    <property type="gene ID" value="nRc.2.0.1.g31723"/>
</dbReference>
<dbReference type="InterPro" id="IPR011598">
    <property type="entry name" value="bHLH_dom"/>
</dbReference>
<organism evidence="8 9">
    <name type="scientific">Romanomermis culicivorax</name>
    <name type="common">Nematode worm</name>
    <dbReference type="NCBI Taxonomy" id="13658"/>
    <lineage>
        <taxon>Eukaryota</taxon>
        <taxon>Metazoa</taxon>
        <taxon>Ecdysozoa</taxon>
        <taxon>Nematoda</taxon>
        <taxon>Enoplea</taxon>
        <taxon>Dorylaimia</taxon>
        <taxon>Mermithida</taxon>
        <taxon>Mermithoidea</taxon>
        <taxon>Mermithidae</taxon>
        <taxon>Romanomermis</taxon>
    </lineage>
</organism>
<evidence type="ECO:0000313" key="8">
    <source>
        <dbReference type="Proteomes" id="UP000887565"/>
    </source>
</evidence>
<dbReference type="PROSITE" id="PS50888">
    <property type="entry name" value="BHLH"/>
    <property type="match status" value="1"/>
</dbReference>
<dbReference type="Pfam" id="PF00010">
    <property type="entry name" value="HLH"/>
    <property type="match status" value="1"/>
</dbReference>
<name>A0A915K1L8_ROMCU</name>
<dbReference type="Gene3D" id="4.10.280.10">
    <property type="entry name" value="Helix-loop-helix DNA-binding domain"/>
    <property type="match status" value="1"/>
</dbReference>
<accession>A0A915K1L8</accession>
<keyword evidence="4" id="KW-0804">Transcription</keyword>
<evidence type="ECO:0000256" key="2">
    <source>
        <dbReference type="ARBA" id="ARBA00023015"/>
    </source>
</evidence>
<dbReference type="GO" id="GO:0000978">
    <property type="term" value="F:RNA polymerase II cis-regulatory region sequence-specific DNA binding"/>
    <property type="evidence" value="ECO:0007669"/>
    <property type="project" value="TreeGrafter"/>
</dbReference>
<dbReference type="Proteomes" id="UP000887565">
    <property type="component" value="Unplaced"/>
</dbReference>
<comment type="subcellular location">
    <subcellularLocation>
        <location evidence="1">Nucleus</location>
    </subcellularLocation>
</comment>
<evidence type="ECO:0000256" key="3">
    <source>
        <dbReference type="ARBA" id="ARBA00023125"/>
    </source>
</evidence>
<dbReference type="CDD" id="cd11401">
    <property type="entry name" value="bHLHzip_Mad"/>
    <property type="match status" value="1"/>
</dbReference>
<dbReference type="GO" id="GO:0000981">
    <property type="term" value="F:DNA-binding transcription factor activity, RNA polymerase II-specific"/>
    <property type="evidence" value="ECO:0007669"/>
    <property type="project" value="TreeGrafter"/>
</dbReference>
<keyword evidence="2" id="KW-0805">Transcription regulation</keyword>
<evidence type="ECO:0000256" key="6">
    <source>
        <dbReference type="SAM" id="MobiDB-lite"/>
    </source>
</evidence>
<evidence type="ECO:0000259" key="7">
    <source>
        <dbReference type="PROSITE" id="PS50888"/>
    </source>
</evidence>
<keyword evidence="5" id="KW-0539">Nucleus</keyword>
<sequence>MSDCWTLSPSFPLYTNVFCIFHSYLICFSPSSLHLHLLNVTDNITLMDHLRLSFLDSSSPPTNGGKTSRSSSISSGGGQSATSDDDLSSRMSITDLLAAAEFLEKSERQKDCAIVKRPMTVVCPAALAAQKLPYSVPSNLNNPKKRDLLPAMVPTTQLLAQQHQIQLLEETPVPPVASSSSPTNNIYPMNVTRASHNELEKNRRAHLRACLEKLKDLIPCNVESNRYTTLSLLTRATCFVKTLEDQRSKLRLEKNTLIREQELLKAKLQSSLSSTSDDYPPITSSPPNSAARCSSTGTLDQMSSTTANLDRPNSMPDRMFYCSISGASSTDSFKRKRSISECSESTISADEAANSDTWDENDVADFTVSTSSPPPAKKSSFDASTTTTLRSFCSPDDVTAAQFANRVINSPTLIALENANNFTRTGECCNNNHQDTNRRAIDPLSAPYSYYVPTVVTHSTPTTSSTVNSSPPTAINVADRRPNLLSNEHFLNDSVYSAQSFPLPRFVVPPCVSDTTHKTSSSTNVDSSPFYEPLFSRITLQALLDQYARACGPLPQSPPCVPSTGVTLTQALMPL</sequence>
<evidence type="ECO:0000256" key="1">
    <source>
        <dbReference type="ARBA" id="ARBA00004123"/>
    </source>
</evidence>
<keyword evidence="3" id="KW-0238">DNA-binding</keyword>
<protein>
    <submittedName>
        <fullName evidence="9">BHLH domain-containing protein</fullName>
    </submittedName>
</protein>
<dbReference type="GO" id="GO:0005634">
    <property type="term" value="C:nucleus"/>
    <property type="evidence" value="ECO:0007669"/>
    <property type="project" value="UniProtKB-SubCell"/>
</dbReference>
<dbReference type="PANTHER" id="PTHR11969:SF54">
    <property type="entry name" value="MAD-LIKE PROTEIN 1"/>
    <property type="match status" value="1"/>
</dbReference>
<evidence type="ECO:0000256" key="4">
    <source>
        <dbReference type="ARBA" id="ARBA00023163"/>
    </source>
</evidence>
<feature type="compositionally biased region" description="Polar residues" evidence="6">
    <location>
        <begin position="285"/>
        <end position="308"/>
    </location>
</feature>
<feature type="region of interest" description="Disordered" evidence="6">
    <location>
        <begin position="58"/>
        <end position="87"/>
    </location>
</feature>
<evidence type="ECO:0000313" key="9">
    <source>
        <dbReference type="WBParaSite" id="nRc.2.0.1.t31723-RA"/>
    </source>
</evidence>
<dbReference type="GO" id="GO:0046983">
    <property type="term" value="F:protein dimerization activity"/>
    <property type="evidence" value="ECO:0007669"/>
    <property type="project" value="InterPro"/>
</dbReference>
<feature type="region of interest" description="Disordered" evidence="6">
    <location>
        <begin position="269"/>
        <end position="314"/>
    </location>
</feature>
<dbReference type="SUPFAM" id="SSF47459">
    <property type="entry name" value="HLH, helix-loop-helix DNA-binding domain"/>
    <property type="match status" value="1"/>
</dbReference>
<dbReference type="SMART" id="SM00353">
    <property type="entry name" value="HLH"/>
    <property type="match status" value="1"/>
</dbReference>
<dbReference type="InterPro" id="IPR036638">
    <property type="entry name" value="HLH_DNA-bd_sf"/>
</dbReference>
<evidence type="ECO:0000256" key="5">
    <source>
        <dbReference type="ARBA" id="ARBA00023242"/>
    </source>
</evidence>
<reference evidence="9" key="1">
    <citation type="submission" date="2022-11" db="UniProtKB">
        <authorList>
            <consortium name="WormBaseParasite"/>
        </authorList>
    </citation>
    <scope>IDENTIFICATION</scope>
</reference>
<dbReference type="AlphaFoldDB" id="A0A915K1L8"/>
<keyword evidence="8" id="KW-1185">Reference proteome</keyword>